<keyword evidence="3" id="KW-1185">Reference proteome</keyword>
<organism evidence="2 3">
    <name type="scientific">Malaciobacter molluscorum LMG 25693</name>
    <dbReference type="NCBI Taxonomy" id="870501"/>
    <lineage>
        <taxon>Bacteria</taxon>
        <taxon>Pseudomonadati</taxon>
        <taxon>Campylobacterota</taxon>
        <taxon>Epsilonproteobacteria</taxon>
        <taxon>Campylobacterales</taxon>
        <taxon>Arcobacteraceae</taxon>
        <taxon>Malaciobacter</taxon>
    </lineage>
</organism>
<reference evidence="2 3" key="1">
    <citation type="submission" date="2017-09" db="EMBL/GenBank/DDBJ databases">
        <title>Arcobacter canalis sp. nov., a new species isolated from a water canal contaminated with urban sewage.</title>
        <authorList>
            <person name="Perez-Cataluna A."/>
            <person name="Salas-Masso N."/>
            <person name="Figueras M.J."/>
        </authorList>
    </citation>
    <scope>NUCLEOTIDE SEQUENCE [LARGE SCALE GENOMIC DNA]</scope>
    <source>
        <strain evidence="2 3">F98-3</strain>
    </source>
</reference>
<dbReference type="Proteomes" id="UP000262712">
    <property type="component" value="Chromosome"/>
</dbReference>
<dbReference type="InterPro" id="IPR008886">
    <property type="entry name" value="UPF0227/Esterase_YqiA"/>
</dbReference>
<dbReference type="PANTHER" id="PTHR35602">
    <property type="entry name" value="ESTERASE YQIA-RELATED"/>
    <property type="match status" value="1"/>
</dbReference>
<protein>
    <submittedName>
        <fullName evidence="1 2">Esterase</fullName>
    </submittedName>
</protein>
<dbReference type="EMBL" id="CP032098">
    <property type="protein sequence ID" value="AXX92798.1"/>
    <property type="molecule type" value="Genomic_DNA"/>
</dbReference>
<dbReference type="SUPFAM" id="SSF53474">
    <property type="entry name" value="alpha/beta-Hydrolases"/>
    <property type="match status" value="1"/>
</dbReference>
<gene>
    <name evidence="1" type="ORF">AMOL_1834</name>
    <name evidence="2" type="ORF">CPU12_12580</name>
</gene>
<dbReference type="InterPro" id="IPR029058">
    <property type="entry name" value="AB_hydrolase_fold"/>
</dbReference>
<dbReference type="RefSeq" id="WP_099343470.1">
    <property type="nucleotide sequence ID" value="NZ_CP032098.1"/>
</dbReference>
<evidence type="ECO:0000313" key="1">
    <source>
        <dbReference type="EMBL" id="AXX92798.1"/>
    </source>
</evidence>
<evidence type="ECO:0000313" key="2">
    <source>
        <dbReference type="EMBL" id="PHO17010.1"/>
    </source>
</evidence>
<name>A0A2G1DEY8_9BACT</name>
<dbReference type="KEGG" id="amol:AMOL_1834"/>
<reference evidence="1 4" key="2">
    <citation type="submission" date="2018-08" db="EMBL/GenBank/DDBJ databases">
        <title>Complete genome of the Arcobacter molluscorum type strain LMG 25693.</title>
        <authorList>
            <person name="Miller W.G."/>
            <person name="Yee E."/>
            <person name="Bono J.L."/>
        </authorList>
    </citation>
    <scope>NUCLEOTIDE SEQUENCE [LARGE SCALE GENOMIC DNA]</scope>
    <source>
        <strain evidence="1 4">CECT 7696</strain>
    </source>
</reference>
<evidence type="ECO:0000313" key="3">
    <source>
        <dbReference type="Proteomes" id="UP000221222"/>
    </source>
</evidence>
<dbReference type="AlphaFoldDB" id="A0A2G1DEY8"/>
<dbReference type="PANTHER" id="PTHR35602:SF3">
    <property type="entry name" value="ESTERASE YQIA"/>
    <property type="match status" value="1"/>
</dbReference>
<accession>A0A2G1DEY8</accession>
<evidence type="ECO:0000313" key="4">
    <source>
        <dbReference type="Proteomes" id="UP000262712"/>
    </source>
</evidence>
<dbReference type="EMBL" id="NXFY01000026">
    <property type="protein sequence ID" value="PHO17010.1"/>
    <property type="molecule type" value="Genomic_DNA"/>
</dbReference>
<dbReference type="Gene3D" id="3.40.50.1820">
    <property type="entry name" value="alpha/beta hydrolase"/>
    <property type="match status" value="1"/>
</dbReference>
<dbReference type="Pfam" id="PF05728">
    <property type="entry name" value="UPF0227"/>
    <property type="match status" value="1"/>
</dbReference>
<sequence>MIIYIHGFGSSGFGGKASILRETFDNDIILPSLSNIPNLAIDTLEQLILLIKKIDDNIYLIGSSLGGFYSIYLANKYDLKAVLINPTIYPYETLNKIGTAINYYDLSTFECNQKHLDSLKNFEVNVIKNQKNFLLLLQKGDEVLDYRQALEKLPNAKIIVKEGGNHSFTNFEGYIENIKDFFNGK</sequence>
<proteinExistence type="predicted"/>
<dbReference type="Proteomes" id="UP000221222">
    <property type="component" value="Unassembled WGS sequence"/>
</dbReference>